<dbReference type="AlphaFoldDB" id="A0A975NH95"/>
<dbReference type="Gene3D" id="3.40.50.880">
    <property type="match status" value="1"/>
</dbReference>
<evidence type="ECO:0000256" key="2">
    <source>
        <dbReference type="ARBA" id="ARBA00023163"/>
    </source>
</evidence>
<keyword evidence="1" id="KW-0805">Transcription regulation</keyword>
<dbReference type="SMART" id="SM00342">
    <property type="entry name" value="HTH_ARAC"/>
    <property type="match status" value="1"/>
</dbReference>
<dbReference type="InterPro" id="IPR009057">
    <property type="entry name" value="Homeodomain-like_sf"/>
</dbReference>
<keyword evidence="2" id="KW-0804">Transcription</keyword>
<dbReference type="Gene3D" id="1.10.10.60">
    <property type="entry name" value="Homeodomain-like"/>
    <property type="match status" value="1"/>
</dbReference>
<dbReference type="InterPro" id="IPR029062">
    <property type="entry name" value="Class_I_gatase-like"/>
</dbReference>
<gene>
    <name evidence="4" type="ORF">KMZ29_09125</name>
</gene>
<dbReference type="Pfam" id="PF01965">
    <property type="entry name" value="DJ-1_PfpI"/>
    <property type="match status" value="1"/>
</dbReference>
<dbReference type="InterPro" id="IPR052158">
    <property type="entry name" value="INH-QAR"/>
</dbReference>
<dbReference type="RefSeq" id="WP_215623390.1">
    <property type="nucleotide sequence ID" value="NZ_CP076134.1"/>
</dbReference>
<dbReference type="GO" id="GO:0003700">
    <property type="term" value="F:DNA-binding transcription factor activity"/>
    <property type="evidence" value="ECO:0007669"/>
    <property type="project" value="InterPro"/>
</dbReference>
<feature type="domain" description="HTH araC/xylS-type" evidence="3">
    <location>
        <begin position="236"/>
        <end position="335"/>
    </location>
</feature>
<dbReference type="PANTHER" id="PTHR43130">
    <property type="entry name" value="ARAC-FAMILY TRANSCRIPTIONAL REGULATOR"/>
    <property type="match status" value="1"/>
</dbReference>
<sequence length="338" mass="36580">MPSKSAKFRRPEPREKAPARRVAIVAFPGVTLLDISGPAQVFAELQAIDLPGAGYSLSYLSTSGGLVPTDVGMMVDTAPLASIRPNQVDTLVIPGGPGIWALRQDAVLMKWIMEVLPKARRVASVCLGAFVLAWIGALDGKRAATHWRYCPRLADGFPKIRVEPNAIFVKDGRVWTSAGVSAGIDLALAMIEEDFGHTTALDVARRLVVFLKRPGGQSQFSTVLAAQASDVEGRFSALHAWIIENIAGDLKVETLAKKAGMTPRTFARAYVSRTGMTPASGVEALRVETARLLLESSEIRGVIEVARRAGFGDDERMRRAFIRHLGISPSEYRSRFSG</sequence>
<dbReference type="Proteomes" id="UP000680839">
    <property type="component" value="Chromosome"/>
</dbReference>
<dbReference type="SUPFAM" id="SSF52317">
    <property type="entry name" value="Class I glutamine amidotransferase-like"/>
    <property type="match status" value="1"/>
</dbReference>
<dbReference type="SUPFAM" id="SSF46689">
    <property type="entry name" value="Homeodomain-like"/>
    <property type="match status" value="2"/>
</dbReference>
<evidence type="ECO:0000259" key="3">
    <source>
        <dbReference type="PROSITE" id="PS01124"/>
    </source>
</evidence>
<dbReference type="Pfam" id="PF12833">
    <property type="entry name" value="HTH_18"/>
    <property type="match status" value="1"/>
</dbReference>
<organism evidence="4 5">
    <name type="scientific">Bradyrhizobium sediminis</name>
    <dbReference type="NCBI Taxonomy" id="2840469"/>
    <lineage>
        <taxon>Bacteria</taxon>
        <taxon>Pseudomonadati</taxon>
        <taxon>Pseudomonadota</taxon>
        <taxon>Alphaproteobacteria</taxon>
        <taxon>Hyphomicrobiales</taxon>
        <taxon>Nitrobacteraceae</taxon>
        <taxon>Bradyrhizobium</taxon>
    </lineage>
</organism>
<evidence type="ECO:0000256" key="1">
    <source>
        <dbReference type="ARBA" id="ARBA00023015"/>
    </source>
</evidence>
<name>A0A975NH95_9BRAD</name>
<dbReference type="GO" id="GO:0043565">
    <property type="term" value="F:sequence-specific DNA binding"/>
    <property type="evidence" value="ECO:0007669"/>
    <property type="project" value="InterPro"/>
</dbReference>
<protein>
    <submittedName>
        <fullName evidence="4">DJ-1/PfpI family protein</fullName>
    </submittedName>
</protein>
<dbReference type="PROSITE" id="PS01124">
    <property type="entry name" value="HTH_ARAC_FAMILY_2"/>
    <property type="match status" value="1"/>
</dbReference>
<dbReference type="InterPro" id="IPR002818">
    <property type="entry name" value="DJ-1/PfpI"/>
</dbReference>
<accession>A0A975NH95</accession>
<dbReference type="EMBL" id="CP076134">
    <property type="protein sequence ID" value="QWG14795.1"/>
    <property type="molecule type" value="Genomic_DNA"/>
</dbReference>
<dbReference type="PANTHER" id="PTHR43130:SF3">
    <property type="entry name" value="HTH-TYPE TRANSCRIPTIONAL REGULATOR RV1931C"/>
    <property type="match status" value="1"/>
</dbReference>
<dbReference type="CDD" id="cd03137">
    <property type="entry name" value="GATase1_AraC_1"/>
    <property type="match status" value="1"/>
</dbReference>
<evidence type="ECO:0000313" key="4">
    <source>
        <dbReference type="EMBL" id="QWG14795.1"/>
    </source>
</evidence>
<evidence type="ECO:0000313" key="5">
    <source>
        <dbReference type="Proteomes" id="UP000680839"/>
    </source>
</evidence>
<proteinExistence type="predicted"/>
<dbReference type="InterPro" id="IPR018060">
    <property type="entry name" value="HTH_AraC"/>
</dbReference>
<reference evidence="4" key="1">
    <citation type="submission" date="2021-06" db="EMBL/GenBank/DDBJ databases">
        <title>Bradyrhizobium sp. S2-20-1 Genome sequencing.</title>
        <authorList>
            <person name="Jin L."/>
        </authorList>
    </citation>
    <scope>NUCLEOTIDE SEQUENCE</scope>
    <source>
        <strain evidence="4">S2-20-1</strain>
    </source>
</reference>